<dbReference type="AlphaFoldDB" id="A0A139WTD4"/>
<dbReference type="InterPro" id="IPR007210">
    <property type="entry name" value="ABC_Gly_betaine_transp_sub-bd"/>
</dbReference>
<dbReference type="SUPFAM" id="SSF53850">
    <property type="entry name" value="Periplasmic binding protein-like II"/>
    <property type="match status" value="1"/>
</dbReference>
<keyword evidence="3" id="KW-1185">Reference proteome</keyword>
<dbReference type="Gene3D" id="3.40.190.10">
    <property type="entry name" value="Periplasmic binding protein-like II"/>
    <property type="match status" value="1"/>
</dbReference>
<evidence type="ECO:0000313" key="3">
    <source>
        <dbReference type="Proteomes" id="UP000076925"/>
    </source>
</evidence>
<dbReference type="STRING" id="128403.WA1_07750"/>
<dbReference type="OrthoDB" id="9801163at2"/>
<dbReference type="Pfam" id="PF04069">
    <property type="entry name" value="OpuAC"/>
    <property type="match status" value="1"/>
</dbReference>
<name>A0A139WTD4_9CYAN</name>
<feature type="domain" description="ABC-type glycine betaine transport system substrate-binding" evidence="1">
    <location>
        <begin position="32"/>
        <end position="295"/>
    </location>
</feature>
<organism evidence="2 3">
    <name type="scientific">Scytonema hofmannii PCC 7110</name>
    <dbReference type="NCBI Taxonomy" id="128403"/>
    <lineage>
        <taxon>Bacteria</taxon>
        <taxon>Bacillati</taxon>
        <taxon>Cyanobacteriota</taxon>
        <taxon>Cyanophyceae</taxon>
        <taxon>Nostocales</taxon>
        <taxon>Scytonemataceae</taxon>
        <taxon>Scytonema</taxon>
    </lineage>
</organism>
<dbReference type="GO" id="GO:0022857">
    <property type="term" value="F:transmembrane transporter activity"/>
    <property type="evidence" value="ECO:0007669"/>
    <property type="project" value="InterPro"/>
</dbReference>
<dbReference type="EMBL" id="ANNX02000051">
    <property type="protein sequence ID" value="KYC35692.1"/>
    <property type="molecule type" value="Genomic_DNA"/>
</dbReference>
<evidence type="ECO:0000313" key="2">
    <source>
        <dbReference type="EMBL" id="KYC35692.1"/>
    </source>
</evidence>
<protein>
    <submittedName>
        <fullName evidence="2">ABC transporter substrate-binding protein</fullName>
    </submittedName>
</protein>
<dbReference type="RefSeq" id="WP_017749343.1">
    <property type="nucleotide sequence ID" value="NZ_KQ976354.1"/>
</dbReference>
<accession>A0A139WTD4</accession>
<dbReference type="PROSITE" id="PS51257">
    <property type="entry name" value="PROKAR_LIPOPROTEIN"/>
    <property type="match status" value="1"/>
</dbReference>
<dbReference type="Gene3D" id="3.40.190.120">
    <property type="entry name" value="Osmoprotection protein (prox), domain 2"/>
    <property type="match status" value="1"/>
</dbReference>
<evidence type="ECO:0000259" key="1">
    <source>
        <dbReference type="Pfam" id="PF04069"/>
    </source>
</evidence>
<reference evidence="2 3" key="1">
    <citation type="journal article" date="2013" name="Genome Biol. Evol.">
        <title>Genomes of Stigonematalean cyanobacteria (subsection V) and the evolution of oxygenic photosynthesis from prokaryotes to plastids.</title>
        <authorList>
            <person name="Dagan T."/>
            <person name="Roettger M."/>
            <person name="Stucken K."/>
            <person name="Landan G."/>
            <person name="Koch R."/>
            <person name="Major P."/>
            <person name="Gould S.B."/>
            <person name="Goremykin V.V."/>
            <person name="Rippka R."/>
            <person name="Tandeau de Marsac N."/>
            <person name="Gugger M."/>
            <person name="Lockhart P.J."/>
            <person name="Allen J.F."/>
            <person name="Brune I."/>
            <person name="Maus I."/>
            <person name="Puhler A."/>
            <person name="Martin W.F."/>
        </authorList>
    </citation>
    <scope>NUCLEOTIDE SEQUENCE [LARGE SCALE GENOMIC DNA]</scope>
    <source>
        <strain evidence="2 3">PCC 7110</strain>
    </source>
</reference>
<proteinExistence type="predicted"/>
<dbReference type="CDD" id="cd13613">
    <property type="entry name" value="PBP2_Opu_like_2"/>
    <property type="match status" value="1"/>
</dbReference>
<dbReference type="Proteomes" id="UP000076925">
    <property type="component" value="Unassembled WGS sequence"/>
</dbReference>
<sequence>MKRFLGFLVLGLVLILAIASCNLTSSGGGGGDIVVASKDFTEQDILGELLAQQIEATTKLKVERKPRLGGLFVCHNAIVAGKVDAYIDYTGTVYTSILKQKSISSAREVFDKLKAAYAQQFKLEVMPPLGYESTFAMTIRGEDAKKYNLTNLSDAAKYTPQWRGGFGYEFVERPDGLAGLVKTYNLRFREPPKLMSLDLIYRALTQGLVDIVAGSSTDGQIARLGLVVLKDSLGYFPPYEAVPIVRQETLQKYPELKAAISQLIGKITAEEIQKLNSLVEGELRDVKEVVREFRKSQGL</sequence>
<comment type="caution">
    <text evidence="2">The sequence shown here is derived from an EMBL/GenBank/DDBJ whole genome shotgun (WGS) entry which is preliminary data.</text>
</comment>
<gene>
    <name evidence="2" type="ORF">WA1_07750</name>
</gene>
<dbReference type="GO" id="GO:0043190">
    <property type="term" value="C:ATP-binding cassette (ABC) transporter complex"/>
    <property type="evidence" value="ECO:0007669"/>
    <property type="project" value="InterPro"/>
</dbReference>